<dbReference type="PANTHER" id="PTHR47518:SF9">
    <property type="entry name" value="SERPENTINE RECEPTOR, CLASS T"/>
    <property type="match status" value="1"/>
</dbReference>
<dbReference type="EMBL" id="KZ347419">
    <property type="protein sequence ID" value="PIO67766.1"/>
    <property type="molecule type" value="Genomic_DNA"/>
</dbReference>
<dbReference type="InterPro" id="IPR052854">
    <property type="entry name" value="Serpentine_rcpt_epsilon"/>
</dbReference>
<comment type="similarity">
    <text evidence="1">Belongs to the nematode receptor-like protein sre family.</text>
</comment>
<organism evidence="3 4">
    <name type="scientific">Teladorsagia circumcincta</name>
    <name type="common">Brown stomach worm</name>
    <name type="synonym">Ostertagia circumcincta</name>
    <dbReference type="NCBI Taxonomy" id="45464"/>
    <lineage>
        <taxon>Eukaryota</taxon>
        <taxon>Metazoa</taxon>
        <taxon>Ecdysozoa</taxon>
        <taxon>Nematoda</taxon>
        <taxon>Chromadorea</taxon>
        <taxon>Rhabditida</taxon>
        <taxon>Rhabditina</taxon>
        <taxon>Rhabditomorpha</taxon>
        <taxon>Strongyloidea</taxon>
        <taxon>Trichostrongylidae</taxon>
        <taxon>Teladorsagia</taxon>
    </lineage>
</organism>
<protein>
    <submittedName>
        <fullName evidence="3">Uncharacterized protein</fullName>
    </submittedName>
</protein>
<dbReference type="GO" id="GO:0007606">
    <property type="term" value="P:sensory perception of chemical stimulus"/>
    <property type="evidence" value="ECO:0007669"/>
    <property type="project" value="InterPro"/>
</dbReference>
<sequence>MDNETKPTSRILNGGNNTMPFIGITVTVNALAFIVNLINERINIKVFKKSTSRERDKLYSLAERYQLSENIKTCKSSSNQAKLPTAEFLSEWMIQDHCGRQKDAAAHEPISSFNNVVLSIMLFNFICIGTTVVDNLNVTIFVKNISNIVFNYSALMYGFVMPMVMLYHNELWQNELKRLIEKIHRNRIHDDATVHIKSTFGKEIMVDSIEHSQRYFEMLRKDWSYPK</sequence>
<accession>A0A2G9UC02</accession>
<feature type="transmembrane region" description="Helical" evidence="2">
    <location>
        <begin position="116"/>
        <end position="133"/>
    </location>
</feature>
<evidence type="ECO:0000256" key="2">
    <source>
        <dbReference type="SAM" id="Phobius"/>
    </source>
</evidence>
<proteinExistence type="inferred from homology"/>
<dbReference type="InterPro" id="IPR004151">
    <property type="entry name" value="7TM_GPCR_serpentine_rcpt_Sre"/>
</dbReference>
<feature type="transmembrane region" description="Helical" evidence="2">
    <location>
        <begin position="20"/>
        <end position="39"/>
    </location>
</feature>
<reference evidence="3 4" key="1">
    <citation type="submission" date="2015-09" db="EMBL/GenBank/DDBJ databases">
        <title>Draft genome of the parasitic nematode Teladorsagia circumcincta isolate WARC Sus (inbred).</title>
        <authorList>
            <person name="Mitreva M."/>
        </authorList>
    </citation>
    <scope>NUCLEOTIDE SEQUENCE [LARGE SCALE GENOMIC DNA]</scope>
    <source>
        <strain evidence="3 4">S</strain>
    </source>
</reference>
<dbReference type="AlphaFoldDB" id="A0A2G9UC02"/>
<keyword evidence="2" id="KW-0812">Transmembrane</keyword>
<evidence type="ECO:0000313" key="3">
    <source>
        <dbReference type="EMBL" id="PIO67766.1"/>
    </source>
</evidence>
<dbReference type="Pfam" id="PF03125">
    <property type="entry name" value="Sre"/>
    <property type="match status" value="2"/>
</dbReference>
<name>A0A2G9UC02_TELCI</name>
<keyword evidence="2" id="KW-1133">Transmembrane helix</keyword>
<dbReference type="Proteomes" id="UP000230423">
    <property type="component" value="Unassembled WGS sequence"/>
</dbReference>
<dbReference type="PANTHER" id="PTHR47518">
    <property type="entry name" value="SERPENTINE RECEPTOR CLASS EPSILON-13-RELATED"/>
    <property type="match status" value="1"/>
</dbReference>
<gene>
    <name evidence="3" type="ORF">TELCIR_10475</name>
</gene>
<dbReference type="OrthoDB" id="5819751at2759"/>
<dbReference type="GO" id="GO:0016020">
    <property type="term" value="C:membrane"/>
    <property type="evidence" value="ECO:0007669"/>
    <property type="project" value="InterPro"/>
</dbReference>
<evidence type="ECO:0000256" key="1">
    <source>
        <dbReference type="ARBA" id="ARBA00006803"/>
    </source>
</evidence>
<evidence type="ECO:0000313" key="4">
    <source>
        <dbReference type="Proteomes" id="UP000230423"/>
    </source>
</evidence>
<keyword evidence="4" id="KW-1185">Reference proteome</keyword>
<keyword evidence="2" id="KW-0472">Membrane</keyword>
<feature type="transmembrane region" description="Helical" evidence="2">
    <location>
        <begin position="145"/>
        <end position="168"/>
    </location>
</feature>